<dbReference type="Proteomes" id="UP000051679">
    <property type="component" value="Unassembled WGS sequence"/>
</dbReference>
<gene>
    <name evidence="1" type="ORF">FC18_GL002107</name>
</gene>
<accession>A0A0R1ZSK9</accession>
<keyword evidence="2" id="KW-1185">Reference proteome</keyword>
<dbReference type="AlphaFoldDB" id="A0A0R1ZSK9"/>
<proteinExistence type="predicted"/>
<organism evidence="1 2">
    <name type="scientific">Lacticaseibacillus sharpeae JCM 1186 = DSM 20505</name>
    <dbReference type="NCBI Taxonomy" id="1291052"/>
    <lineage>
        <taxon>Bacteria</taxon>
        <taxon>Bacillati</taxon>
        <taxon>Bacillota</taxon>
        <taxon>Bacilli</taxon>
        <taxon>Lactobacillales</taxon>
        <taxon>Lactobacillaceae</taxon>
        <taxon>Lacticaseibacillus</taxon>
    </lineage>
</organism>
<dbReference type="PATRIC" id="fig|1291052.5.peg.2169"/>
<evidence type="ECO:0000313" key="2">
    <source>
        <dbReference type="Proteomes" id="UP000051679"/>
    </source>
</evidence>
<sequence>MFNLTDSFPNLVAEQMRYDAMLAEERVELAKLRDLEVPDGPDMLNWEAMIQETQSFRNNFMDASHDLWAALDDTSWGWGKYQDETRKVLNNTASIEQGLSRLLNALSGEDHSNVQQEKDTLAKRLINFNKSLAKLGAKRNIIMEDEANAYMPMLFEYVNLGNNITDIIKKQLSESEKEIDAAAIIREELTDPESRLMQLTRPISYHLPLLSSKDISDLQKLADKHQLQFLKLNSDAKFLNKWIDDSEVSEVRRAQYEIYNRRPVNSPDAVWLAKVKRQVLDEAIRRKTLLGKKKVCALRRVLTTSPKSGKVQLVKAEFHSNIVSAELNKFLCDHPGVTVEDIFQKQFITNKETL</sequence>
<comment type="caution">
    <text evidence="1">The sequence shown here is derived from an EMBL/GenBank/DDBJ whole genome shotgun (WGS) entry which is preliminary data.</text>
</comment>
<reference evidence="1 2" key="1">
    <citation type="journal article" date="2015" name="Genome Announc.">
        <title>Expanding the biotechnology potential of lactobacilli through comparative genomics of 213 strains and associated genera.</title>
        <authorList>
            <person name="Sun Z."/>
            <person name="Harris H.M."/>
            <person name="McCann A."/>
            <person name="Guo C."/>
            <person name="Argimon S."/>
            <person name="Zhang W."/>
            <person name="Yang X."/>
            <person name="Jeffery I.B."/>
            <person name="Cooney J.C."/>
            <person name="Kagawa T.F."/>
            <person name="Liu W."/>
            <person name="Song Y."/>
            <person name="Salvetti E."/>
            <person name="Wrobel A."/>
            <person name="Rasinkangas P."/>
            <person name="Parkhill J."/>
            <person name="Rea M.C."/>
            <person name="O'Sullivan O."/>
            <person name="Ritari J."/>
            <person name="Douillard F.P."/>
            <person name="Paul Ross R."/>
            <person name="Yang R."/>
            <person name="Briner A.E."/>
            <person name="Felis G.E."/>
            <person name="de Vos W.M."/>
            <person name="Barrangou R."/>
            <person name="Klaenhammer T.R."/>
            <person name="Caufield P.W."/>
            <person name="Cui Y."/>
            <person name="Zhang H."/>
            <person name="O'Toole P.W."/>
        </authorList>
    </citation>
    <scope>NUCLEOTIDE SEQUENCE [LARGE SCALE GENOMIC DNA]</scope>
    <source>
        <strain evidence="1 2">DSM 20505</strain>
    </source>
</reference>
<evidence type="ECO:0000313" key="1">
    <source>
        <dbReference type="EMBL" id="KRM54694.1"/>
    </source>
</evidence>
<dbReference type="EMBL" id="AYYO01000044">
    <property type="protein sequence ID" value="KRM54694.1"/>
    <property type="molecule type" value="Genomic_DNA"/>
</dbReference>
<protein>
    <submittedName>
        <fullName evidence="1">Uncharacterized protein</fullName>
    </submittedName>
</protein>
<name>A0A0R1ZSK9_9LACO</name>